<protein>
    <submittedName>
        <fullName evidence="9">Translesion error-prone DNA polymerase V autoproteolytic subunit</fullName>
        <ecNumber evidence="9">2.7.7.7</ecNumber>
    </submittedName>
</protein>
<evidence type="ECO:0000256" key="4">
    <source>
        <dbReference type="ARBA" id="ARBA00022813"/>
    </source>
</evidence>
<evidence type="ECO:0000313" key="9">
    <source>
        <dbReference type="EMBL" id="KAB1443873.1"/>
    </source>
</evidence>
<dbReference type="EMBL" id="WAIE01000001">
    <property type="protein sequence ID" value="KAB1443873.1"/>
    <property type="molecule type" value="Genomic_DNA"/>
</dbReference>
<dbReference type="Proteomes" id="UP000438699">
    <property type="component" value="Unassembled WGS sequence"/>
</dbReference>
<dbReference type="GO" id="GO:0003677">
    <property type="term" value="F:DNA binding"/>
    <property type="evidence" value="ECO:0007669"/>
    <property type="project" value="InterPro"/>
</dbReference>
<dbReference type="OrthoDB" id="9802364at2"/>
<dbReference type="Gene3D" id="2.10.109.10">
    <property type="entry name" value="Umud Fragment, subunit A"/>
    <property type="match status" value="1"/>
</dbReference>
<organism evidence="9 10">
    <name type="scientific">Pseudodesulfovibrio senegalensis</name>
    <dbReference type="NCBI Taxonomy" id="1721087"/>
    <lineage>
        <taxon>Bacteria</taxon>
        <taxon>Pseudomonadati</taxon>
        <taxon>Thermodesulfobacteriota</taxon>
        <taxon>Desulfovibrionia</taxon>
        <taxon>Desulfovibrionales</taxon>
        <taxon>Desulfovibrionaceae</taxon>
    </lineage>
</organism>
<dbReference type="InterPro" id="IPR006197">
    <property type="entry name" value="Peptidase_S24_LexA"/>
</dbReference>
<accession>A0A6N6N7Q2</accession>
<dbReference type="InterPro" id="IPR050077">
    <property type="entry name" value="LexA_repressor"/>
</dbReference>
<keyword evidence="9" id="KW-0808">Transferase</keyword>
<evidence type="ECO:0000256" key="7">
    <source>
        <dbReference type="RuleBase" id="RU003991"/>
    </source>
</evidence>
<sequence length="148" mass="15869">MLFFAGCGLAPKATRPIREPVLCNLVGSCVAAGFPSPADDYMERPLDLNEHLVQRPESTYFVRVTGDSMIEAGIHDGDLLVVDRSRTPVAGDVVIACVDGEFLVKRLARSAEGQVVLLPENSGYAPLAVPPEADFSLWGVAVHVIHSL</sequence>
<dbReference type="PRINTS" id="PR00726">
    <property type="entry name" value="LEXASERPTASE"/>
</dbReference>
<keyword evidence="3 7" id="KW-0378">Hydrolase</keyword>
<evidence type="ECO:0000256" key="2">
    <source>
        <dbReference type="ARBA" id="ARBA00022763"/>
    </source>
</evidence>
<dbReference type="Pfam" id="PF00717">
    <property type="entry name" value="Peptidase_S24"/>
    <property type="match status" value="1"/>
</dbReference>
<reference evidence="9 10" key="1">
    <citation type="journal article" date="2017" name="Int. J. Syst. Evol. Microbiol.">
        <title>Desulfovibrio senegalensis sp. nov., a mesophilic sulfate reducer isolated from marine sediment.</title>
        <authorList>
            <person name="Thioye A."/>
            <person name="Gam Z.B.A."/>
            <person name="Mbengue M."/>
            <person name="Cayol J.L."/>
            <person name="Joseph-Bartoli M."/>
            <person name="Toure-Kane C."/>
            <person name="Labat M."/>
        </authorList>
    </citation>
    <scope>NUCLEOTIDE SEQUENCE [LARGE SCALE GENOMIC DNA]</scope>
    <source>
        <strain evidence="9 10">DSM 101509</strain>
    </source>
</reference>
<keyword evidence="9" id="KW-0548">Nucleotidyltransferase</keyword>
<dbReference type="PANTHER" id="PTHR33516:SF2">
    <property type="entry name" value="LEXA REPRESSOR-RELATED"/>
    <property type="match status" value="1"/>
</dbReference>
<evidence type="ECO:0000256" key="3">
    <source>
        <dbReference type="ARBA" id="ARBA00022801"/>
    </source>
</evidence>
<dbReference type="GO" id="GO:0003887">
    <property type="term" value="F:DNA-directed DNA polymerase activity"/>
    <property type="evidence" value="ECO:0007669"/>
    <property type="project" value="UniProtKB-EC"/>
</dbReference>
<dbReference type="GO" id="GO:0009432">
    <property type="term" value="P:SOS response"/>
    <property type="evidence" value="ECO:0007669"/>
    <property type="project" value="UniProtKB-KW"/>
</dbReference>
<evidence type="ECO:0000259" key="8">
    <source>
        <dbReference type="Pfam" id="PF00717"/>
    </source>
</evidence>
<keyword evidence="4 7" id="KW-0068">Autocatalytic cleavage</keyword>
<dbReference type="SUPFAM" id="SSF51306">
    <property type="entry name" value="LexA/Signal peptidase"/>
    <property type="match status" value="1"/>
</dbReference>
<keyword evidence="6" id="KW-0742">SOS response</keyword>
<feature type="domain" description="Peptidase S24/S26A/S26B/S26C" evidence="8">
    <location>
        <begin position="25"/>
        <end position="142"/>
    </location>
</feature>
<proteinExistence type="inferred from homology"/>
<dbReference type="NCBIfam" id="NF007621">
    <property type="entry name" value="PRK10276.1"/>
    <property type="match status" value="1"/>
</dbReference>
<dbReference type="PANTHER" id="PTHR33516">
    <property type="entry name" value="LEXA REPRESSOR"/>
    <property type="match status" value="1"/>
</dbReference>
<dbReference type="InterPro" id="IPR039418">
    <property type="entry name" value="LexA-like"/>
</dbReference>
<evidence type="ECO:0000256" key="6">
    <source>
        <dbReference type="ARBA" id="ARBA00023236"/>
    </source>
</evidence>
<comment type="caution">
    <text evidence="9">The sequence shown here is derived from an EMBL/GenBank/DDBJ whole genome shotgun (WGS) entry which is preliminary data.</text>
</comment>
<dbReference type="InterPro" id="IPR036286">
    <property type="entry name" value="LexA/Signal_pep-like_sf"/>
</dbReference>
<dbReference type="GO" id="GO:0006355">
    <property type="term" value="P:regulation of DNA-templated transcription"/>
    <property type="evidence" value="ECO:0007669"/>
    <property type="project" value="InterPro"/>
</dbReference>
<dbReference type="AlphaFoldDB" id="A0A6N6N7Q2"/>
<keyword evidence="2" id="KW-0227">DNA damage</keyword>
<gene>
    <name evidence="9" type="primary">umuD</name>
    <name evidence="9" type="ORF">F8A88_03365</name>
</gene>
<dbReference type="EC" id="2.7.7.7" evidence="9"/>
<dbReference type="CDD" id="cd06529">
    <property type="entry name" value="S24_LexA-like"/>
    <property type="match status" value="1"/>
</dbReference>
<dbReference type="GO" id="GO:0006281">
    <property type="term" value="P:DNA repair"/>
    <property type="evidence" value="ECO:0007669"/>
    <property type="project" value="UniProtKB-KW"/>
</dbReference>
<comment type="similarity">
    <text evidence="1 7">Belongs to the peptidase S24 family.</text>
</comment>
<dbReference type="InterPro" id="IPR015927">
    <property type="entry name" value="Peptidase_S24_S26A/B/C"/>
</dbReference>
<name>A0A6N6N7Q2_9BACT</name>
<keyword evidence="10" id="KW-1185">Reference proteome</keyword>
<dbReference type="GO" id="GO:0016787">
    <property type="term" value="F:hydrolase activity"/>
    <property type="evidence" value="ECO:0007669"/>
    <property type="project" value="UniProtKB-KW"/>
</dbReference>
<evidence type="ECO:0000256" key="1">
    <source>
        <dbReference type="ARBA" id="ARBA00007484"/>
    </source>
</evidence>
<keyword evidence="5" id="KW-0234">DNA repair</keyword>
<evidence type="ECO:0000256" key="5">
    <source>
        <dbReference type="ARBA" id="ARBA00023204"/>
    </source>
</evidence>
<evidence type="ECO:0000313" key="10">
    <source>
        <dbReference type="Proteomes" id="UP000438699"/>
    </source>
</evidence>